<dbReference type="KEGG" id="amg:AMEC673_02455"/>
<evidence type="ECO:0000313" key="2">
    <source>
        <dbReference type="EMBL" id="AFT73192.1"/>
    </source>
</evidence>
<evidence type="ECO:0000256" key="1">
    <source>
        <dbReference type="SAM" id="Phobius"/>
    </source>
</evidence>
<reference evidence="3" key="1">
    <citation type="journal article" date="2012" name="Sci. Rep.">
        <title>Genomes of surface isolates of Alteromonas macleodii: the life of a widespread marine opportunistic copiotroph.</title>
        <authorList>
            <person name="Lopez-Perez M."/>
            <person name="Gonzaga A."/>
            <person name="Martin-Cuadrado A.B."/>
            <person name="Onyshchenko O."/>
            <person name="Ghavidel A."/>
            <person name="Ghai R."/>
            <person name="Rodriguez-Valera F."/>
        </authorList>
    </citation>
    <scope>NUCLEOTIDE SEQUENCE [LARGE SCALE GENOMIC DNA]</scope>
    <source>
        <strain evidence="3">English Channel 673</strain>
    </source>
</reference>
<dbReference type="Proteomes" id="UP000006296">
    <property type="component" value="Chromosome"/>
</dbReference>
<name>A0AB32ZUL2_ALTME</name>
<dbReference type="EMBL" id="CP003844">
    <property type="protein sequence ID" value="AFT73192.1"/>
    <property type="molecule type" value="Genomic_DNA"/>
</dbReference>
<keyword evidence="1" id="KW-1133">Transmembrane helix</keyword>
<gene>
    <name evidence="2" type="ordered locus">AMEC673_02455</name>
</gene>
<protein>
    <submittedName>
        <fullName evidence="2">Uncharacterized protein</fullName>
    </submittedName>
</protein>
<evidence type="ECO:0000313" key="3">
    <source>
        <dbReference type="Proteomes" id="UP000006296"/>
    </source>
</evidence>
<keyword evidence="1" id="KW-0472">Membrane</keyword>
<organism evidence="2 3">
    <name type="scientific">Alteromonas macleodii (strain English Channel 673)</name>
    <dbReference type="NCBI Taxonomy" id="1004788"/>
    <lineage>
        <taxon>Bacteria</taxon>
        <taxon>Pseudomonadati</taxon>
        <taxon>Pseudomonadota</taxon>
        <taxon>Gammaproteobacteria</taxon>
        <taxon>Alteromonadales</taxon>
        <taxon>Alteromonadaceae</taxon>
        <taxon>Alteromonas/Salinimonas group</taxon>
        <taxon>Alteromonas</taxon>
    </lineage>
</organism>
<accession>A0AB32ZUL2</accession>
<dbReference type="RefSeq" id="WP_014975568.1">
    <property type="nucleotide sequence ID" value="NC_018678.1"/>
</dbReference>
<keyword evidence="1" id="KW-0812">Transmembrane</keyword>
<sequence>MRSKTLTIVLLVVTALTKPKAWVLSAVAFIAAWAFSYIGQGQAIYIEHWRPILEGMINPEVPFAQKSFLIGFLCLLIAMSMISINIVKAMAIELNNRFGKKPKL</sequence>
<feature type="transmembrane region" description="Helical" evidence="1">
    <location>
        <begin position="67"/>
        <end position="87"/>
    </location>
</feature>
<proteinExistence type="predicted"/>
<feature type="transmembrane region" description="Helical" evidence="1">
    <location>
        <begin position="27"/>
        <end position="46"/>
    </location>
</feature>
<dbReference type="AlphaFoldDB" id="A0AB32ZUL2"/>